<evidence type="ECO:0000256" key="2">
    <source>
        <dbReference type="ARBA" id="ARBA00022475"/>
    </source>
</evidence>
<feature type="chain" id="PRO_5046846570" description="IL17RA/B N-terminal domain-containing protein" evidence="4">
    <location>
        <begin position="25"/>
        <end position="531"/>
    </location>
</feature>
<feature type="signal peptide" evidence="4">
    <location>
        <begin position="1"/>
        <end position="24"/>
    </location>
</feature>
<dbReference type="InterPro" id="IPR032356">
    <property type="entry name" value="IL17R_A/B_N"/>
</dbReference>
<dbReference type="Gene3D" id="2.60.40.2160">
    <property type="entry name" value="Interleukin-17 receptor A/B, fibronectin-III-like domain 1"/>
    <property type="match status" value="1"/>
</dbReference>
<dbReference type="InterPro" id="IPR038683">
    <property type="entry name" value="IL17RA/B_FnIII-like_1_sf"/>
</dbReference>
<reference evidence="6 7" key="1">
    <citation type="submission" date="2024-02" db="EMBL/GenBank/DDBJ databases">
        <authorList>
            <person name="Daric V."/>
            <person name="Darras S."/>
        </authorList>
    </citation>
    <scope>NUCLEOTIDE SEQUENCE [LARGE SCALE GENOMIC DNA]</scope>
</reference>
<dbReference type="Pfam" id="PF16556">
    <property type="entry name" value="IL17R_fnIII_D1"/>
    <property type="match status" value="1"/>
</dbReference>
<feature type="domain" description="IL17RA/B N-terminal" evidence="5">
    <location>
        <begin position="74"/>
        <end position="209"/>
    </location>
</feature>
<keyword evidence="3" id="KW-1133">Transmembrane helix</keyword>
<gene>
    <name evidence="6" type="ORF">CVLEPA_LOCUS5507</name>
</gene>
<evidence type="ECO:0000259" key="5">
    <source>
        <dbReference type="Pfam" id="PF16556"/>
    </source>
</evidence>
<evidence type="ECO:0000313" key="7">
    <source>
        <dbReference type="Proteomes" id="UP001642483"/>
    </source>
</evidence>
<keyword evidence="3" id="KW-0812">Transmembrane</keyword>
<protein>
    <recommendedName>
        <fullName evidence="5">IL17RA/B N-terminal domain-containing protein</fullName>
    </recommendedName>
</protein>
<proteinExistence type="predicted"/>
<name>A0ABP0F8M6_CLALP</name>
<feature type="transmembrane region" description="Helical" evidence="3">
    <location>
        <begin position="257"/>
        <end position="279"/>
    </location>
</feature>
<dbReference type="Proteomes" id="UP001642483">
    <property type="component" value="Unassembled WGS sequence"/>
</dbReference>
<keyword evidence="2" id="KW-1003">Cell membrane</keyword>
<evidence type="ECO:0000256" key="3">
    <source>
        <dbReference type="SAM" id="Phobius"/>
    </source>
</evidence>
<evidence type="ECO:0000256" key="1">
    <source>
        <dbReference type="ARBA" id="ARBA00004251"/>
    </source>
</evidence>
<comment type="caution">
    <text evidence="6">The sequence shown here is derived from an EMBL/GenBank/DDBJ whole genome shotgun (WGS) entry which is preliminary data.</text>
</comment>
<accession>A0ABP0F8M6</accession>
<keyword evidence="3" id="KW-0472">Membrane</keyword>
<keyword evidence="4" id="KW-0732">Signal</keyword>
<comment type="subcellular location">
    <subcellularLocation>
        <location evidence="1">Cell membrane</location>
        <topology evidence="1">Single-pass type I membrane protein</topology>
    </subcellularLocation>
</comment>
<organism evidence="6 7">
    <name type="scientific">Clavelina lepadiformis</name>
    <name type="common">Light-bulb sea squirt</name>
    <name type="synonym">Ascidia lepadiformis</name>
    <dbReference type="NCBI Taxonomy" id="159417"/>
    <lineage>
        <taxon>Eukaryota</taxon>
        <taxon>Metazoa</taxon>
        <taxon>Chordata</taxon>
        <taxon>Tunicata</taxon>
        <taxon>Ascidiacea</taxon>
        <taxon>Aplousobranchia</taxon>
        <taxon>Clavelinidae</taxon>
        <taxon>Clavelina</taxon>
    </lineage>
</organism>
<evidence type="ECO:0000313" key="6">
    <source>
        <dbReference type="EMBL" id="CAK8675995.1"/>
    </source>
</evidence>
<evidence type="ECO:0000256" key="4">
    <source>
        <dbReference type="SAM" id="SignalP"/>
    </source>
</evidence>
<dbReference type="EMBL" id="CAWYQH010000024">
    <property type="protein sequence ID" value="CAK8675995.1"/>
    <property type="molecule type" value="Genomic_DNA"/>
</dbReference>
<keyword evidence="7" id="KW-1185">Reference proteome</keyword>
<sequence length="531" mass="60573">MNIFIHSILNLAICCFTLLGAVNGGLISQNIYSCNGGCMHVLRGKQQNTSQANITPKTCNVENLEHTPFPQDDESTAPPPNWMNASWYVYQRPDNESSIALNLTWNQTGSGFQSYVKGYFLIVKSTTSDAKTQFFRKFSFNGQLNATKVIFNYQCFGTGKEEIKPERNYILLLMAFPLHHKNSEVQDVPTFISIPSCSDRRISMTYHCVYEYDDDDFLTDYDYDYSHEENHAEDEHRFSDVEKSDSSDDKPSYQMNVTIIVVVFVVCAMIGIFAIFCYYKHVKVRTEYKNKSVLMLIFQSEGDQMQFDLSSRIATLMKNHGCIDISFNLWDKYTMSDTIDWFDKRKHCDHIVLICTTSGKKSWDLSPHSAEIDPFILGLREFKKDMERTFLWQRHKCRFSCLYFDQDADVLPNVIKQHKSSIQCYSCIQDFDKLFHKLTGKYASLIPSDQLHYLQVALNHSENENVLAETTSLCPGDNSVDGRVVVGNGHVHFALPSSNSNILSVVNSSQCETCVTTTTPLSNVPDSDCGL</sequence>
<dbReference type="Gene3D" id="3.40.50.11530">
    <property type="match status" value="1"/>
</dbReference>